<dbReference type="PROSITE" id="PS00211">
    <property type="entry name" value="ABC_TRANSPORTER_1"/>
    <property type="match status" value="1"/>
</dbReference>
<evidence type="ECO:0000313" key="6">
    <source>
        <dbReference type="Proteomes" id="UP001141422"/>
    </source>
</evidence>
<accession>A0ABT4IEU2</accession>
<evidence type="ECO:0000259" key="4">
    <source>
        <dbReference type="PROSITE" id="PS50893"/>
    </source>
</evidence>
<dbReference type="InterPro" id="IPR017871">
    <property type="entry name" value="ABC_transporter-like_CS"/>
</dbReference>
<name>A0ABT4IEU2_9EURY</name>
<dbReference type="GO" id="GO:0005524">
    <property type="term" value="F:ATP binding"/>
    <property type="evidence" value="ECO:0007669"/>
    <property type="project" value="UniProtKB-KW"/>
</dbReference>
<dbReference type="SUPFAM" id="SSF52540">
    <property type="entry name" value="P-loop containing nucleoside triphosphate hydrolases"/>
    <property type="match status" value="1"/>
</dbReference>
<keyword evidence="2 5" id="KW-0067">ATP-binding</keyword>
<feature type="region of interest" description="Disordered" evidence="3">
    <location>
        <begin position="1"/>
        <end position="45"/>
    </location>
</feature>
<evidence type="ECO:0000313" key="5">
    <source>
        <dbReference type="EMBL" id="MCZ0860259.1"/>
    </source>
</evidence>
<dbReference type="EMBL" id="JAPTGB010000005">
    <property type="protein sequence ID" value="MCZ0860259.1"/>
    <property type="molecule type" value="Genomic_DNA"/>
</dbReference>
<organism evidence="5 6">
    <name type="scientific">Methanocorpusculum petauri</name>
    <dbReference type="NCBI Taxonomy" id="3002863"/>
    <lineage>
        <taxon>Archaea</taxon>
        <taxon>Methanobacteriati</taxon>
        <taxon>Methanobacteriota</taxon>
        <taxon>Stenosarchaea group</taxon>
        <taxon>Methanomicrobia</taxon>
        <taxon>Methanomicrobiales</taxon>
        <taxon>Methanocorpusculaceae</taxon>
        <taxon>Methanocorpusculum</taxon>
    </lineage>
</organism>
<sequence>MKEEYPEHEEHHGHHVHEHSHIEGYTHTHEHSHDVPHEHHGTTPGKAILNVEGVNFEYRSDPVLQDITVGVARGEILAILGPNGVGKSTLLKCMNLILKPKVGTILLEEKDLTRMSGSEIARNVGYVAQRNESARMTVFDTVLLGRKPHLGWKVTEKDYQIVDAALQRLGLADMQLRYIDEISGGELQRVCICRAIVQEPSVLLLDEPTSALDLCRQMAILRVIRDVVDHHNVATIMTMHDLNLALRFADRFLFMKDGKIYAACDRSGVTADMIEAVYGIAVDIVMHKEMPMVIPR</sequence>
<dbReference type="Proteomes" id="UP001141422">
    <property type="component" value="Unassembled WGS sequence"/>
</dbReference>
<dbReference type="PANTHER" id="PTHR42794">
    <property type="entry name" value="HEMIN IMPORT ATP-BINDING PROTEIN HMUV"/>
    <property type="match status" value="1"/>
</dbReference>
<dbReference type="PROSITE" id="PS50893">
    <property type="entry name" value="ABC_TRANSPORTER_2"/>
    <property type="match status" value="1"/>
</dbReference>
<gene>
    <name evidence="5" type="ORF">O0S10_03305</name>
</gene>
<feature type="compositionally biased region" description="Basic and acidic residues" evidence="3">
    <location>
        <begin position="19"/>
        <end position="41"/>
    </location>
</feature>
<feature type="compositionally biased region" description="Basic and acidic residues" evidence="3">
    <location>
        <begin position="1"/>
        <end position="12"/>
    </location>
</feature>
<dbReference type="InterPro" id="IPR027417">
    <property type="entry name" value="P-loop_NTPase"/>
</dbReference>
<evidence type="ECO:0000256" key="2">
    <source>
        <dbReference type="ARBA" id="ARBA00022840"/>
    </source>
</evidence>
<feature type="domain" description="ABC transporter" evidence="4">
    <location>
        <begin position="49"/>
        <end position="282"/>
    </location>
</feature>
<keyword evidence="6" id="KW-1185">Reference proteome</keyword>
<evidence type="ECO:0000256" key="3">
    <source>
        <dbReference type="SAM" id="MobiDB-lite"/>
    </source>
</evidence>
<dbReference type="CDD" id="cd03214">
    <property type="entry name" value="ABC_Iron-Siderophores_B12_Hemin"/>
    <property type="match status" value="1"/>
</dbReference>
<dbReference type="Pfam" id="PF00005">
    <property type="entry name" value="ABC_tran"/>
    <property type="match status" value="1"/>
</dbReference>
<dbReference type="RefSeq" id="WP_268924479.1">
    <property type="nucleotide sequence ID" value="NZ_JAPTGB010000005.1"/>
</dbReference>
<dbReference type="InterPro" id="IPR003593">
    <property type="entry name" value="AAA+_ATPase"/>
</dbReference>
<dbReference type="InterPro" id="IPR003439">
    <property type="entry name" value="ABC_transporter-like_ATP-bd"/>
</dbReference>
<proteinExistence type="predicted"/>
<evidence type="ECO:0000256" key="1">
    <source>
        <dbReference type="ARBA" id="ARBA00022741"/>
    </source>
</evidence>
<dbReference type="SMART" id="SM00382">
    <property type="entry name" value="AAA"/>
    <property type="match status" value="1"/>
</dbReference>
<comment type="caution">
    <text evidence="5">The sequence shown here is derived from an EMBL/GenBank/DDBJ whole genome shotgun (WGS) entry which is preliminary data.</text>
</comment>
<protein>
    <submittedName>
        <fullName evidence="5">ABC transporter ATP-binding protein</fullName>
    </submittedName>
</protein>
<dbReference type="Gene3D" id="3.40.50.300">
    <property type="entry name" value="P-loop containing nucleotide triphosphate hydrolases"/>
    <property type="match status" value="1"/>
</dbReference>
<reference evidence="5" key="1">
    <citation type="submission" date="2022-12" db="EMBL/GenBank/DDBJ databases">
        <title>Isolation and characterisation of novel Methanocorpusculum spp. from native Australian herbivores indicates the genus is ancestrally host-associated.</title>
        <authorList>
            <person name="Volmer J.G."/>
            <person name="Soo R.M."/>
            <person name="Evans P.N."/>
            <person name="Hoedt E.C."/>
            <person name="Astorga Alsina A.L."/>
            <person name="Woodcroft B.J."/>
            <person name="Tyson G.W."/>
            <person name="Hugenholtz P."/>
            <person name="Morrison M."/>
        </authorList>
    </citation>
    <scope>NUCLEOTIDE SEQUENCE</scope>
    <source>
        <strain evidence="5">MG</strain>
    </source>
</reference>
<keyword evidence="1" id="KW-0547">Nucleotide-binding</keyword>
<dbReference type="PANTHER" id="PTHR42794:SF2">
    <property type="entry name" value="ABC TRANSPORTER ATP-BINDING PROTEIN"/>
    <property type="match status" value="1"/>
</dbReference>